<sequence length="1145" mass="128900">MGQFDYPQPALVSMVFCGLPFPLMNCIKPSSHKNGPNTSLVKTRTNIVMRSLAESQSISQGSLMEVYGYLLDLNRDVVSLIIESREDVINNKYLSSLVDVYFKNTSKTLDFCNTVQNCVKKAEISKLIIRYAVKLFEAESVGIGENNNNNNNKNKYAKTLAELNKFKAMGDPFEGEFETQYESVYEQQVLLLEELRNLKAKLDKKQRNLEIWRKLSNVVFATAFVSILVLSVVAAAVVAPQVLIQVASGLTTPIEVVGKWCNEMWNKYEKAVKIQIELVSKVEAGAKVNNVATENIRFEVEQLRIKILFILNTIEIGVEEEEEVSTRLAMQEIMKKVDGLTDKIEEVGESAAKCSKLIGYGRFLVLQHILGLPTNSHRLPIPYVEPLIVPTSSSKYKMVFCGLFSPLMNCIKPNSINKNTSLVRTDMSSKYSSDLKYYTSACQQDSDLKTFDSSLHKRTNSVMKLLADQAKSQSISQGSLIVMEVYEFMLDLNRDVVKEIIESREDVRNNKDLTSLVDVYFKNTSKTLDFCNTVQNCVKIAENSRLIIRYAVKQFEAESEDAKRNKYAKTLEELNKFKAVGDPFDGELLTQYESVCEEQDLLLEELGKLRAKLDKKQRNLKTWRRLSNVVFITAFVSVLLLSVAAAALSAPIVLTAVAAGLTPSIEVVGKWSNEMWKKYEKAVRGQRELVSTVETGAKVNRIATDSIRLEVENLRIKLKFILETVDFAVEREGGGEEDEEATRLAMQEIKKKVEGLTEKIKEVGQHTDRLSPTSRSKYQMMFCGDLSPLMNCIKPSSNKNTSLVRTDMRSKYSSDLEYYTSSCQQDSDLKTFDSSLHQRTTSVMKSLADQAAKSQSISQGTLMEVYEFPLDLNRDVVRDIIESREHVRKNKDLTTSLISATPSITSKLIIGYAVKLFEAESVDTDNKKNKYAKTLEELNKFKAMGDPFDGEFLTQCESVYEQQVLLLEELGKLKAKLDKKQRNVKIWRRLSSVVFITAFVSALILSVAAPAMSAPVVLTVVASGLSTPIDVVGKWCNEMWKKYENAVRRQRELVLSVETGARVNKIARKNYESKLRIRISSVLETVEFAVEREEDEVAMILAIVDGLTDKIKEVGQHAAMFSGLIAVGRLVVLKHIRTLPSNSVS</sequence>
<dbReference type="EMBL" id="JAGKQM010000017">
    <property type="protein sequence ID" value="KAH0868903.1"/>
    <property type="molecule type" value="Genomic_DNA"/>
</dbReference>
<feature type="transmembrane region" description="Helical" evidence="7">
    <location>
        <begin position="652"/>
        <end position="669"/>
    </location>
</feature>
<evidence type="ECO:0000256" key="1">
    <source>
        <dbReference type="ARBA" id="ARBA00004141"/>
    </source>
</evidence>
<dbReference type="InterPro" id="IPR007749">
    <property type="entry name" value="DUF677"/>
</dbReference>
<evidence type="ECO:0000256" key="2">
    <source>
        <dbReference type="ARBA" id="ARBA00009074"/>
    </source>
</evidence>
<feature type="coiled-coil region" evidence="6">
    <location>
        <begin position="599"/>
        <end position="626"/>
    </location>
</feature>
<dbReference type="Proteomes" id="UP000824890">
    <property type="component" value="Unassembled WGS sequence"/>
</dbReference>
<feature type="transmembrane region" description="Helical" evidence="7">
    <location>
        <begin position="986"/>
        <end position="1008"/>
    </location>
</feature>
<evidence type="ECO:0000256" key="6">
    <source>
        <dbReference type="SAM" id="Coils"/>
    </source>
</evidence>
<evidence type="ECO:0000256" key="7">
    <source>
        <dbReference type="SAM" id="Phobius"/>
    </source>
</evidence>
<evidence type="ECO:0000313" key="9">
    <source>
        <dbReference type="Proteomes" id="UP000824890"/>
    </source>
</evidence>
<feature type="transmembrane region" description="Helical" evidence="7">
    <location>
        <begin position="215"/>
        <end position="236"/>
    </location>
</feature>
<reference evidence="8 9" key="1">
    <citation type="submission" date="2021-05" db="EMBL/GenBank/DDBJ databases">
        <title>Genome Assembly of Synthetic Allotetraploid Brassica napus Reveals Homoeologous Exchanges between Subgenomes.</title>
        <authorList>
            <person name="Davis J.T."/>
        </authorList>
    </citation>
    <scope>NUCLEOTIDE SEQUENCE [LARGE SCALE GENOMIC DNA]</scope>
    <source>
        <strain evidence="9">cv. Da-Ae</strain>
        <tissue evidence="8">Seedling</tissue>
    </source>
</reference>
<name>A0ABQ7YNR2_BRANA</name>
<proteinExistence type="inferred from homology"/>
<gene>
    <name evidence="8" type="ORF">HID58_075925</name>
</gene>
<evidence type="ECO:0000256" key="5">
    <source>
        <dbReference type="ARBA" id="ARBA00023136"/>
    </source>
</evidence>
<keyword evidence="3 7" id="KW-0812">Transmembrane</keyword>
<evidence type="ECO:0000256" key="4">
    <source>
        <dbReference type="ARBA" id="ARBA00022989"/>
    </source>
</evidence>
<protein>
    <submittedName>
        <fullName evidence="8">Uncharacterized protein</fullName>
    </submittedName>
</protein>
<comment type="caution">
    <text evidence="8">The sequence shown here is derived from an EMBL/GenBank/DDBJ whole genome shotgun (WGS) entry which is preliminary data.</text>
</comment>
<feature type="transmembrane region" description="Helical" evidence="7">
    <location>
        <begin position="626"/>
        <end position="646"/>
    </location>
</feature>
<feature type="coiled-coil region" evidence="6">
    <location>
        <begin position="185"/>
        <end position="215"/>
    </location>
</feature>
<dbReference type="PANTHER" id="PTHR31113:SF13">
    <property type="entry name" value="(RAPE) HYPOTHETICAL PROTEIN"/>
    <property type="match status" value="1"/>
</dbReference>
<keyword evidence="9" id="KW-1185">Reference proteome</keyword>
<accession>A0ABQ7YNR2</accession>
<comment type="similarity">
    <text evidence="2">Belongs to the UPF0496 family.</text>
</comment>
<evidence type="ECO:0000313" key="8">
    <source>
        <dbReference type="EMBL" id="KAH0868903.1"/>
    </source>
</evidence>
<comment type="subcellular location">
    <subcellularLocation>
        <location evidence="1">Membrane</location>
        <topology evidence="1">Multi-pass membrane protein</topology>
    </subcellularLocation>
</comment>
<evidence type="ECO:0000256" key="3">
    <source>
        <dbReference type="ARBA" id="ARBA00022692"/>
    </source>
</evidence>
<keyword evidence="6" id="KW-0175">Coiled coil</keyword>
<dbReference type="Pfam" id="PF05055">
    <property type="entry name" value="DUF677"/>
    <property type="match status" value="3"/>
</dbReference>
<dbReference type="PANTHER" id="PTHR31113">
    <property type="entry name" value="UPF0496 PROTEIN 3-RELATED"/>
    <property type="match status" value="1"/>
</dbReference>
<keyword evidence="5 7" id="KW-0472">Membrane</keyword>
<keyword evidence="4 7" id="KW-1133">Transmembrane helix</keyword>
<organism evidence="8 9">
    <name type="scientific">Brassica napus</name>
    <name type="common">Rape</name>
    <dbReference type="NCBI Taxonomy" id="3708"/>
    <lineage>
        <taxon>Eukaryota</taxon>
        <taxon>Viridiplantae</taxon>
        <taxon>Streptophyta</taxon>
        <taxon>Embryophyta</taxon>
        <taxon>Tracheophyta</taxon>
        <taxon>Spermatophyta</taxon>
        <taxon>Magnoliopsida</taxon>
        <taxon>eudicotyledons</taxon>
        <taxon>Gunneridae</taxon>
        <taxon>Pentapetalae</taxon>
        <taxon>rosids</taxon>
        <taxon>malvids</taxon>
        <taxon>Brassicales</taxon>
        <taxon>Brassicaceae</taxon>
        <taxon>Brassiceae</taxon>
        <taxon>Brassica</taxon>
    </lineage>
</organism>